<organism evidence="1 2">
    <name type="scientific">Daphnia magna</name>
    <dbReference type="NCBI Taxonomy" id="35525"/>
    <lineage>
        <taxon>Eukaryota</taxon>
        <taxon>Metazoa</taxon>
        <taxon>Ecdysozoa</taxon>
        <taxon>Arthropoda</taxon>
        <taxon>Crustacea</taxon>
        <taxon>Branchiopoda</taxon>
        <taxon>Diplostraca</taxon>
        <taxon>Cladocera</taxon>
        <taxon>Anomopoda</taxon>
        <taxon>Daphniidae</taxon>
        <taxon>Daphnia</taxon>
    </lineage>
</organism>
<evidence type="ECO:0000313" key="1">
    <source>
        <dbReference type="EMBL" id="KAK4036740.1"/>
    </source>
</evidence>
<accession>A0ABR0B4W7</accession>
<comment type="caution">
    <text evidence="1">The sequence shown here is derived from an EMBL/GenBank/DDBJ whole genome shotgun (WGS) entry which is preliminary data.</text>
</comment>
<proteinExistence type="predicted"/>
<name>A0ABR0B4W7_9CRUS</name>
<evidence type="ECO:0000313" key="2">
    <source>
        <dbReference type="Proteomes" id="UP001234178"/>
    </source>
</evidence>
<dbReference type="Proteomes" id="UP001234178">
    <property type="component" value="Unassembled WGS sequence"/>
</dbReference>
<protein>
    <submittedName>
        <fullName evidence="1">Uncharacterized protein</fullName>
    </submittedName>
</protein>
<reference evidence="1 2" key="1">
    <citation type="journal article" date="2023" name="Nucleic Acids Res.">
        <title>The hologenome of Daphnia magna reveals possible DNA methylation and microbiome-mediated evolution of the host genome.</title>
        <authorList>
            <person name="Chaturvedi A."/>
            <person name="Li X."/>
            <person name="Dhandapani V."/>
            <person name="Marshall H."/>
            <person name="Kissane S."/>
            <person name="Cuenca-Cambronero M."/>
            <person name="Asole G."/>
            <person name="Calvet F."/>
            <person name="Ruiz-Romero M."/>
            <person name="Marangio P."/>
            <person name="Guigo R."/>
            <person name="Rago D."/>
            <person name="Mirbahai L."/>
            <person name="Eastwood N."/>
            <person name="Colbourne J.K."/>
            <person name="Zhou J."/>
            <person name="Mallon E."/>
            <person name="Orsini L."/>
        </authorList>
    </citation>
    <scope>NUCLEOTIDE SEQUENCE [LARGE SCALE GENOMIC DNA]</scope>
    <source>
        <strain evidence="1">LRV0_1</strain>
    </source>
</reference>
<dbReference type="EMBL" id="JAOYFB010000040">
    <property type="protein sequence ID" value="KAK4036740.1"/>
    <property type="molecule type" value="Genomic_DNA"/>
</dbReference>
<sequence length="81" mass="9565">MEKGMFETNELSVFQYSQLGHLRPRQSRVGEDVTFRSKRLPFYKRIFLFFKKGRGIEESCRRKQNGPITKVNNLRLHCGDG</sequence>
<keyword evidence="2" id="KW-1185">Reference proteome</keyword>
<gene>
    <name evidence="1" type="ORF">OUZ56_028778</name>
</gene>